<dbReference type="InterPro" id="IPR011006">
    <property type="entry name" value="CheY-like_superfamily"/>
</dbReference>
<dbReference type="RefSeq" id="WP_074713822.1">
    <property type="nucleotide sequence ID" value="NZ_FNTV01000002.1"/>
</dbReference>
<keyword evidence="2 5" id="KW-0238">DNA-binding</keyword>
<dbReference type="InterPro" id="IPR058245">
    <property type="entry name" value="NreC/VraR/RcsB-like_REC"/>
</dbReference>
<dbReference type="SUPFAM" id="SSF46894">
    <property type="entry name" value="C-terminal effector domain of the bipartite response regulators"/>
    <property type="match status" value="1"/>
</dbReference>
<dbReference type="SMART" id="SM00448">
    <property type="entry name" value="REC"/>
    <property type="match status" value="1"/>
</dbReference>
<evidence type="ECO:0000256" key="1">
    <source>
        <dbReference type="ARBA" id="ARBA00022553"/>
    </source>
</evidence>
<organism evidence="5 6">
    <name type="scientific">Arthrobacter alpinus</name>
    <dbReference type="NCBI Taxonomy" id="656366"/>
    <lineage>
        <taxon>Bacteria</taxon>
        <taxon>Bacillati</taxon>
        <taxon>Actinomycetota</taxon>
        <taxon>Actinomycetes</taxon>
        <taxon>Micrococcales</taxon>
        <taxon>Micrococcaceae</taxon>
        <taxon>Arthrobacter</taxon>
    </lineage>
</organism>
<dbReference type="PROSITE" id="PS50110">
    <property type="entry name" value="RESPONSE_REGULATORY"/>
    <property type="match status" value="1"/>
</dbReference>
<dbReference type="GO" id="GO:0006355">
    <property type="term" value="P:regulation of DNA-templated transcription"/>
    <property type="evidence" value="ECO:0007669"/>
    <property type="project" value="InterPro"/>
</dbReference>
<reference evidence="5 6" key="1">
    <citation type="submission" date="2016-10" db="EMBL/GenBank/DDBJ databases">
        <authorList>
            <person name="de Groot N.N."/>
        </authorList>
    </citation>
    <scope>NUCLEOTIDE SEQUENCE [LARGE SCALE GENOMIC DNA]</scope>
    <source>
        <strain evidence="5 6">DSM 22274</strain>
    </source>
</reference>
<gene>
    <name evidence="5" type="ORF">SAMN04489740_4361</name>
</gene>
<dbReference type="EMBL" id="FNTV01000002">
    <property type="protein sequence ID" value="SEF13327.1"/>
    <property type="molecule type" value="Genomic_DNA"/>
</dbReference>
<dbReference type="InterPro" id="IPR051015">
    <property type="entry name" value="EvgA-like"/>
</dbReference>
<proteinExistence type="predicted"/>
<feature type="domain" description="Response regulatory" evidence="4">
    <location>
        <begin position="7"/>
        <end position="123"/>
    </location>
</feature>
<dbReference type="SUPFAM" id="SSF52172">
    <property type="entry name" value="CheY-like"/>
    <property type="match status" value="1"/>
</dbReference>
<dbReference type="InterPro" id="IPR001789">
    <property type="entry name" value="Sig_transdc_resp-reg_receiver"/>
</dbReference>
<keyword evidence="1" id="KW-0597">Phosphoprotein</keyword>
<dbReference type="PRINTS" id="PR00038">
    <property type="entry name" value="HTHLUXR"/>
</dbReference>
<comment type="caution">
    <text evidence="3">Lacks conserved residue(s) required for the propagation of feature annotation.</text>
</comment>
<accession>A0A1H5PJX5</accession>
<evidence type="ECO:0000313" key="5">
    <source>
        <dbReference type="EMBL" id="SEF13327.1"/>
    </source>
</evidence>
<dbReference type="AlphaFoldDB" id="A0A1H5PJX5"/>
<dbReference type="Pfam" id="PF00072">
    <property type="entry name" value="Response_reg"/>
    <property type="match status" value="1"/>
</dbReference>
<dbReference type="Gene3D" id="3.40.50.2300">
    <property type="match status" value="1"/>
</dbReference>
<sequence length="248" mass="26718">MQPSPIRILLADSDYLVCKGLESLLAESREVSLEEVSSTGNEAIDAAQRLNPDLVLMESQLRNVSSVEATQHILASVPSTKVVMFSSVCDLKTMTRAHSAGASSYLSKCSIRTDLAAALRMIYAGNVIYAKPTDAVTFPRQSDNESKLAAHLLMSTSSRDKRLISALVGGNTNKQISALLHVSPATVKGDLVKIMERLNVINRVQLAVLAVHSGLLDDPAPDSQPNGSLRTANILPIPNKSQQLTRYP</sequence>
<evidence type="ECO:0000256" key="2">
    <source>
        <dbReference type="ARBA" id="ARBA00023125"/>
    </source>
</evidence>
<dbReference type="Pfam" id="PF00196">
    <property type="entry name" value="GerE"/>
    <property type="match status" value="1"/>
</dbReference>
<name>A0A1H5PJX5_9MICC</name>
<dbReference type="GO" id="GO:0000160">
    <property type="term" value="P:phosphorelay signal transduction system"/>
    <property type="evidence" value="ECO:0007669"/>
    <property type="project" value="InterPro"/>
</dbReference>
<evidence type="ECO:0000259" key="4">
    <source>
        <dbReference type="PROSITE" id="PS50110"/>
    </source>
</evidence>
<protein>
    <submittedName>
        <fullName evidence="5">DNA-binding response regulator, NarL/FixJ family, contains REC and HTH domains</fullName>
    </submittedName>
</protein>
<evidence type="ECO:0000256" key="3">
    <source>
        <dbReference type="PROSITE-ProRule" id="PRU00169"/>
    </source>
</evidence>
<dbReference type="PANTHER" id="PTHR45566">
    <property type="entry name" value="HTH-TYPE TRANSCRIPTIONAL REGULATOR YHJB-RELATED"/>
    <property type="match status" value="1"/>
</dbReference>
<dbReference type="CDD" id="cd17535">
    <property type="entry name" value="REC_NarL-like"/>
    <property type="match status" value="1"/>
</dbReference>
<dbReference type="InterPro" id="IPR000792">
    <property type="entry name" value="Tscrpt_reg_LuxR_C"/>
</dbReference>
<dbReference type="SMART" id="SM00421">
    <property type="entry name" value="HTH_LUXR"/>
    <property type="match status" value="1"/>
</dbReference>
<dbReference type="GO" id="GO:0003677">
    <property type="term" value="F:DNA binding"/>
    <property type="evidence" value="ECO:0007669"/>
    <property type="project" value="UniProtKB-KW"/>
</dbReference>
<dbReference type="InterPro" id="IPR016032">
    <property type="entry name" value="Sig_transdc_resp-reg_C-effctor"/>
</dbReference>
<evidence type="ECO:0000313" key="6">
    <source>
        <dbReference type="Proteomes" id="UP000182725"/>
    </source>
</evidence>
<dbReference type="PANTHER" id="PTHR45566:SF2">
    <property type="entry name" value="NARL SUBFAMILY"/>
    <property type="match status" value="1"/>
</dbReference>
<dbReference type="Proteomes" id="UP000182725">
    <property type="component" value="Unassembled WGS sequence"/>
</dbReference>